<dbReference type="AlphaFoldDB" id="A0A6M3K4X4"/>
<evidence type="ECO:0000313" key="1">
    <source>
        <dbReference type="EMBL" id="QJA64804.1"/>
    </source>
</evidence>
<sequence>MRLSPWHLEIAKRMAQGKKDNEIRNEIAVSQNRLSILKANPLFQQEIDRYRKIEDEKYKKAVDVFARKAEQVAERITEIATQKSGRDADTLKAGELVLNRLQQAEGFVGMDDTEELTFEQTLRVVKRNRSGDYDMSHVLDPKQALEELQDDLEYETNESLPHSDIIEMSKKTMAFVSEVRDSLEKGPVPTRKDNGGREDRYAISPRLKALLGEVKQ</sequence>
<proteinExistence type="predicted"/>
<accession>A0A6M3K4X4</accession>
<reference evidence="2" key="1">
    <citation type="submission" date="2020-03" db="EMBL/GenBank/DDBJ databases">
        <title>The deep terrestrial virosphere.</title>
        <authorList>
            <person name="Holmfeldt K."/>
            <person name="Nilsson E."/>
            <person name="Simone D."/>
            <person name="Lopez-Fernandez M."/>
            <person name="Wu X."/>
            <person name="de Brujin I."/>
            <person name="Lundin D."/>
            <person name="Andersson A."/>
            <person name="Bertilsson S."/>
            <person name="Dopson M."/>
        </authorList>
    </citation>
    <scope>NUCLEOTIDE SEQUENCE</scope>
    <source>
        <strain evidence="2">MM415A01464</strain>
        <strain evidence="1">MM415B00464</strain>
    </source>
</reference>
<protein>
    <submittedName>
        <fullName evidence="2">Uncharacterized protein</fullName>
    </submittedName>
</protein>
<name>A0A6M3K4X4_9ZZZZ</name>
<dbReference type="EMBL" id="MT141527">
    <property type="protein sequence ID" value="QJA64804.1"/>
    <property type="molecule type" value="Genomic_DNA"/>
</dbReference>
<evidence type="ECO:0000313" key="2">
    <source>
        <dbReference type="EMBL" id="QJA76701.1"/>
    </source>
</evidence>
<gene>
    <name evidence="2" type="ORF">MM415A01464_0014</name>
    <name evidence="1" type="ORF">MM415B00464_0003</name>
</gene>
<dbReference type="EMBL" id="MT142238">
    <property type="protein sequence ID" value="QJA76701.1"/>
    <property type="molecule type" value="Genomic_DNA"/>
</dbReference>
<organism evidence="2">
    <name type="scientific">viral metagenome</name>
    <dbReference type="NCBI Taxonomy" id="1070528"/>
    <lineage>
        <taxon>unclassified sequences</taxon>
        <taxon>metagenomes</taxon>
        <taxon>organismal metagenomes</taxon>
    </lineage>
</organism>